<dbReference type="InParanoid" id="A0A165GES4"/>
<keyword evidence="4" id="KW-1185">Reference proteome</keyword>
<reference evidence="3 4" key="1">
    <citation type="journal article" date="2016" name="Mol. Biol. Evol.">
        <title>Comparative Genomics of Early-Diverging Mushroom-Forming Fungi Provides Insights into the Origins of Lignocellulose Decay Capabilities.</title>
        <authorList>
            <person name="Nagy L.G."/>
            <person name="Riley R."/>
            <person name="Tritt A."/>
            <person name="Adam C."/>
            <person name="Daum C."/>
            <person name="Floudas D."/>
            <person name="Sun H."/>
            <person name="Yadav J.S."/>
            <person name="Pangilinan J."/>
            <person name="Larsson K.H."/>
            <person name="Matsuura K."/>
            <person name="Barry K."/>
            <person name="Labutti K."/>
            <person name="Kuo R."/>
            <person name="Ohm R.A."/>
            <person name="Bhattacharya S.S."/>
            <person name="Shirouzu T."/>
            <person name="Yoshinaga Y."/>
            <person name="Martin F.M."/>
            <person name="Grigoriev I.V."/>
            <person name="Hibbett D.S."/>
        </authorList>
    </citation>
    <scope>NUCLEOTIDE SEQUENCE [LARGE SCALE GENOMIC DNA]</scope>
    <source>
        <strain evidence="3 4">93-53</strain>
    </source>
</reference>
<proteinExistence type="predicted"/>
<name>A0A165GES4_9APHY</name>
<keyword evidence="2" id="KW-0472">Membrane</keyword>
<dbReference type="AlphaFoldDB" id="A0A165GES4"/>
<feature type="transmembrane region" description="Helical" evidence="2">
    <location>
        <begin position="107"/>
        <end position="127"/>
    </location>
</feature>
<keyword evidence="2" id="KW-1133">Transmembrane helix</keyword>
<feature type="transmembrane region" description="Helical" evidence="2">
    <location>
        <begin position="80"/>
        <end position="100"/>
    </location>
</feature>
<dbReference type="RefSeq" id="XP_040767989.1">
    <property type="nucleotide sequence ID" value="XM_040902375.1"/>
</dbReference>
<accession>A0A165GES4</accession>
<feature type="region of interest" description="Disordered" evidence="1">
    <location>
        <begin position="1"/>
        <end position="21"/>
    </location>
</feature>
<dbReference type="EMBL" id="KV427609">
    <property type="protein sequence ID" value="KZT10249.1"/>
    <property type="molecule type" value="Genomic_DNA"/>
</dbReference>
<protein>
    <submittedName>
        <fullName evidence="3">Uncharacterized protein</fullName>
    </submittedName>
</protein>
<dbReference type="GeneID" id="63819406"/>
<evidence type="ECO:0000256" key="2">
    <source>
        <dbReference type="SAM" id="Phobius"/>
    </source>
</evidence>
<keyword evidence="2" id="KW-0812">Transmembrane</keyword>
<evidence type="ECO:0000256" key="1">
    <source>
        <dbReference type="SAM" id="MobiDB-lite"/>
    </source>
</evidence>
<gene>
    <name evidence="3" type="ORF">LAESUDRAFT_417277</name>
</gene>
<evidence type="ECO:0000313" key="4">
    <source>
        <dbReference type="Proteomes" id="UP000076871"/>
    </source>
</evidence>
<organism evidence="3 4">
    <name type="scientific">Laetiporus sulphureus 93-53</name>
    <dbReference type="NCBI Taxonomy" id="1314785"/>
    <lineage>
        <taxon>Eukaryota</taxon>
        <taxon>Fungi</taxon>
        <taxon>Dikarya</taxon>
        <taxon>Basidiomycota</taxon>
        <taxon>Agaricomycotina</taxon>
        <taxon>Agaricomycetes</taxon>
        <taxon>Polyporales</taxon>
        <taxon>Laetiporus</taxon>
    </lineage>
</organism>
<evidence type="ECO:0000313" key="3">
    <source>
        <dbReference type="EMBL" id="KZT10249.1"/>
    </source>
</evidence>
<sequence length="128" mass="14458">MATMSIRRNSRRGSSNNTQPTMHSKDMVLLERWEVPRAPRLWAPLRRASLLRLRLLQRSAKSGGVALVRCLMLIYADVFWYGVVLYPLPCFLLSCMAALIEVPGERIVRVVVGSLFAVILLNVYSVGQ</sequence>
<dbReference type="Proteomes" id="UP000076871">
    <property type="component" value="Unassembled WGS sequence"/>
</dbReference>